<dbReference type="RefSeq" id="WP_007050269.1">
    <property type="nucleotide sequence ID" value="NZ_CABKNJ010000001.1"/>
</dbReference>
<dbReference type="EMBL" id="QUSM01000002">
    <property type="protein sequence ID" value="RGD75121.1"/>
    <property type="molecule type" value="Genomic_DNA"/>
</dbReference>
<dbReference type="Proteomes" id="UP000261212">
    <property type="component" value="Unassembled WGS sequence"/>
</dbReference>
<evidence type="ECO:0000259" key="1">
    <source>
        <dbReference type="PROSITE" id="PS51094"/>
    </source>
</evidence>
<dbReference type="CDD" id="cd00211">
    <property type="entry name" value="PTS_IIA_fru"/>
    <property type="match status" value="1"/>
</dbReference>
<dbReference type="PANTHER" id="PTHR47738">
    <property type="entry name" value="PTS SYSTEM FRUCTOSE-LIKE EIIA COMPONENT-RELATED"/>
    <property type="match status" value="1"/>
</dbReference>
<sequence>MLNDVIVIDGEAKNWKDAINLTFNELYKKGYVKPSFYEACIEREIKFPTGLNSHIPVAIPHTDAIHVNKQAICVLRLKEPVSFYSIEDATKKVDAQFIFNMALKRNEDQLTLLKAVINIVQDKTFLEKAKKLNLNEVKNLFYKKWITEVE</sequence>
<dbReference type="AlphaFoldDB" id="A0A3E3E0N6"/>
<dbReference type="InterPro" id="IPR002178">
    <property type="entry name" value="PTS_EIIA_type-2_dom"/>
</dbReference>
<comment type="caution">
    <text evidence="2">The sequence shown here is derived from an EMBL/GenBank/DDBJ whole genome shotgun (WGS) entry which is preliminary data.</text>
</comment>
<dbReference type="Gene3D" id="3.40.930.10">
    <property type="entry name" value="Mannitol-specific EII, Chain A"/>
    <property type="match status" value="1"/>
</dbReference>
<dbReference type="PROSITE" id="PS51094">
    <property type="entry name" value="PTS_EIIA_TYPE_2"/>
    <property type="match status" value="1"/>
</dbReference>
<keyword evidence="2" id="KW-0762">Sugar transport</keyword>
<organism evidence="2 3">
    <name type="scientific">Anaerofustis stercorihominis</name>
    <dbReference type="NCBI Taxonomy" id="214853"/>
    <lineage>
        <taxon>Bacteria</taxon>
        <taxon>Bacillati</taxon>
        <taxon>Bacillota</taxon>
        <taxon>Clostridia</taxon>
        <taxon>Eubacteriales</taxon>
        <taxon>Eubacteriaceae</taxon>
        <taxon>Anaerofustis</taxon>
    </lineage>
</organism>
<evidence type="ECO:0000313" key="2">
    <source>
        <dbReference type="EMBL" id="RGD75121.1"/>
    </source>
</evidence>
<dbReference type="InterPro" id="IPR051541">
    <property type="entry name" value="PTS_SugarTrans_NitroReg"/>
</dbReference>
<gene>
    <name evidence="2" type="ORF">DW687_02015</name>
</gene>
<accession>A0A3E3E0N6</accession>
<feature type="domain" description="PTS EIIA type-2" evidence="1">
    <location>
        <begin position="1"/>
        <end position="144"/>
    </location>
</feature>
<keyword evidence="2" id="KW-0813">Transport</keyword>
<reference evidence="2 3" key="1">
    <citation type="submission" date="2018-08" db="EMBL/GenBank/DDBJ databases">
        <title>A genome reference for cultivated species of the human gut microbiota.</title>
        <authorList>
            <person name="Zou Y."/>
            <person name="Xue W."/>
            <person name="Luo G."/>
        </authorList>
    </citation>
    <scope>NUCLEOTIDE SEQUENCE [LARGE SCALE GENOMIC DNA]</scope>
    <source>
        <strain evidence="2 3">AM25-6</strain>
    </source>
</reference>
<dbReference type="InterPro" id="IPR016152">
    <property type="entry name" value="PTrfase/Anion_transptr"/>
</dbReference>
<dbReference type="PANTHER" id="PTHR47738:SF3">
    <property type="entry name" value="PHOSPHOTRANSFERASE SYSTEM MANNITOL_FRUCTOSE-SPECIFIC IIA DOMAIN CONTAINING PROTEIN"/>
    <property type="match status" value="1"/>
</dbReference>
<dbReference type="SUPFAM" id="SSF55804">
    <property type="entry name" value="Phoshotransferase/anion transport protein"/>
    <property type="match status" value="1"/>
</dbReference>
<dbReference type="GeneID" id="98000584"/>
<dbReference type="Pfam" id="PF00359">
    <property type="entry name" value="PTS_EIIA_2"/>
    <property type="match status" value="1"/>
</dbReference>
<protein>
    <submittedName>
        <fullName evidence="2">PTS sugar transporter subunit IIA</fullName>
    </submittedName>
</protein>
<evidence type="ECO:0000313" key="3">
    <source>
        <dbReference type="Proteomes" id="UP000261212"/>
    </source>
</evidence>
<name>A0A3E3E0N6_9FIRM</name>
<proteinExistence type="predicted"/>